<organism evidence="1 2">
    <name type="scientific">Polaribacter aquimarinus</name>
    <dbReference type="NCBI Taxonomy" id="2100726"/>
    <lineage>
        <taxon>Bacteria</taxon>
        <taxon>Pseudomonadati</taxon>
        <taxon>Bacteroidota</taxon>
        <taxon>Flavobacteriia</taxon>
        <taxon>Flavobacteriales</taxon>
        <taxon>Flavobacteriaceae</taxon>
    </lineage>
</organism>
<dbReference type="NCBIfam" id="NF033487">
    <property type="entry name" value="Lacal_2735_fam"/>
    <property type="match status" value="1"/>
</dbReference>
<dbReference type="OrthoDB" id="1123018at2"/>
<comment type="caution">
    <text evidence="1">The sequence shown here is derived from an EMBL/GenBank/DDBJ whole genome shotgun (WGS) entry which is preliminary data.</text>
</comment>
<evidence type="ECO:0000313" key="1">
    <source>
        <dbReference type="EMBL" id="PWG05350.1"/>
    </source>
</evidence>
<gene>
    <name evidence="1" type="ORF">DIS07_08935</name>
</gene>
<sequence>MFGLFKKKSDLEKHQDLYKKLMEEAYKLQSINRKESDQKYLEADLILKKIDILKNENINEAV</sequence>
<dbReference type="InterPro" id="IPR045493">
    <property type="entry name" value="DUF6435"/>
</dbReference>
<dbReference type="AlphaFoldDB" id="A0A2U2JAJ3"/>
<dbReference type="EMBL" id="QFFG01000003">
    <property type="protein sequence ID" value="PWG05350.1"/>
    <property type="molecule type" value="Genomic_DNA"/>
</dbReference>
<accession>A0A2U2JAJ3</accession>
<name>A0A2U2JAJ3_9FLAO</name>
<keyword evidence="2" id="KW-1185">Reference proteome</keyword>
<dbReference type="RefSeq" id="WP_109404894.1">
    <property type="nucleotide sequence ID" value="NZ_QFFG01000003.1"/>
</dbReference>
<protein>
    <recommendedName>
        <fullName evidence="3">Lacal_2735 family protein</fullName>
    </recommendedName>
</protein>
<proteinExistence type="predicted"/>
<evidence type="ECO:0008006" key="3">
    <source>
        <dbReference type="Google" id="ProtNLM"/>
    </source>
</evidence>
<evidence type="ECO:0000313" key="2">
    <source>
        <dbReference type="Proteomes" id="UP000245670"/>
    </source>
</evidence>
<dbReference type="Proteomes" id="UP000245670">
    <property type="component" value="Unassembled WGS sequence"/>
</dbReference>
<reference evidence="1 2" key="1">
    <citation type="submission" date="2018-05" db="EMBL/GenBank/DDBJ databases">
        <title>Polaribacter aquimarinus sp. nov., isolated from sediment in a sediment of sea.</title>
        <authorList>
            <person name="Lu D."/>
        </authorList>
    </citation>
    <scope>NUCLEOTIDE SEQUENCE [LARGE SCALE GENOMIC DNA]</scope>
    <source>
        <strain evidence="1 2">ZY113</strain>
    </source>
</reference>